<dbReference type="AlphaFoldDB" id="A0A016W4Z6"/>
<accession>A0A016W4Z6</accession>
<organism evidence="1 2">
    <name type="scientific">Ancylostoma ceylanicum</name>
    <dbReference type="NCBI Taxonomy" id="53326"/>
    <lineage>
        <taxon>Eukaryota</taxon>
        <taxon>Metazoa</taxon>
        <taxon>Ecdysozoa</taxon>
        <taxon>Nematoda</taxon>
        <taxon>Chromadorea</taxon>
        <taxon>Rhabditida</taxon>
        <taxon>Rhabditina</taxon>
        <taxon>Rhabditomorpha</taxon>
        <taxon>Strongyloidea</taxon>
        <taxon>Ancylostomatidae</taxon>
        <taxon>Ancylostomatinae</taxon>
        <taxon>Ancylostoma</taxon>
    </lineage>
</organism>
<comment type="caution">
    <text evidence="1">The sequence shown here is derived from an EMBL/GenBank/DDBJ whole genome shotgun (WGS) entry which is preliminary data.</text>
</comment>
<evidence type="ECO:0000313" key="2">
    <source>
        <dbReference type="Proteomes" id="UP000024635"/>
    </source>
</evidence>
<evidence type="ECO:0000313" key="1">
    <source>
        <dbReference type="EMBL" id="EYC34038.1"/>
    </source>
</evidence>
<gene>
    <name evidence="1" type="primary">Acey_s0001.g211</name>
    <name evidence="1" type="ORF">Y032_0001g211</name>
</gene>
<protein>
    <submittedName>
        <fullName evidence="1">Uncharacterized protein</fullName>
    </submittedName>
</protein>
<sequence>MTCFLKEKLMDEVSQRNRYQRLDGQDDERVPIAQPAANPGELHVHCCIRKALRERTRLGTIFLVSVWAF</sequence>
<dbReference type="Proteomes" id="UP000024635">
    <property type="component" value="Unassembled WGS sequence"/>
</dbReference>
<keyword evidence="2" id="KW-1185">Reference proteome</keyword>
<dbReference type="OrthoDB" id="10504764at2759"/>
<proteinExistence type="predicted"/>
<dbReference type="EMBL" id="JARK01001337">
    <property type="protein sequence ID" value="EYC34038.1"/>
    <property type="molecule type" value="Genomic_DNA"/>
</dbReference>
<reference evidence="2" key="1">
    <citation type="journal article" date="2015" name="Nat. Genet.">
        <title>The genome and transcriptome of the zoonotic hookworm Ancylostoma ceylanicum identify infection-specific gene families.</title>
        <authorList>
            <person name="Schwarz E.M."/>
            <person name="Hu Y."/>
            <person name="Antoshechkin I."/>
            <person name="Miller M.M."/>
            <person name="Sternberg P.W."/>
            <person name="Aroian R.V."/>
        </authorList>
    </citation>
    <scope>NUCLEOTIDE SEQUENCE</scope>
    <source>
        <strain evidence="2">HY135</strain>
    </source>
</reference>
<name>A0A016W4Z6_9BILA</name>